<proteinExistence type="predicted"/>
<protein>
    <submittedName>
        <fullName evidence="1">Uncharacterized protein</fullName>
    </submittedName>
</protein>
<name>A0A378VXQ4_NEIGO</name>
<reference evidence="1" key="1">
    <citation type="submission" date="2018-06" db="EMBL/GenBank/DDBJ databases">
        <authorList>
            <consortium name="Pathogen Informatics"/>
            <person name="Doyle S."/>
        </authorList>
    </citation>
    <scope>NUCLEOTIDE SEQUENCE [LARGE SCALE GENOMIC DNA]</scope>
    <source>
        <strain evidence="1">NCTC11421</strain>
    </source>
</reference>
<dbReference type="AlphaFoldDB" id="A0A378VXQ4"/>
<accession>A0A378VXQ4</accession>
<evidence type="ECO:0000313" key="1">
    <source>
        <dbReference type="EMBL" id="SUA21668.1"/>
    </source>
</evidence>
<sequence>MISPLIKANRLDLPVPVLTDQTDALTGIDGSGSLVEQDFQTALQGEVFDFNHNGNIVGREKPVFYLKVSADAV</sequence>
<organism evidence="1">
    <name type="scientific">Neisseria gonorrhoeae</name>
    <dbReference type="NCBI Taxonomy" id="485"/>
    <lineage>
        <taxon>Bacteria</taxon>
        <taxon>Pseudomonadati</taxon>
        <taxon>Pseudomonadota</taxon>
        <taxon>Betaproteobacteria</taxon>
        <taxon>Neisseriales</taxon>
        <taxon>Neisseriaceae</taxon>
        <taxon>Neisseria</taxon>
    </lineage>
</organism>
<gene>
    <name evidence="1" type="ORF">NCTC11421_01587</name>
</gene>
<dbReference type="EMBL" id="UGRI01000001">
    <property type="protein sequence ID" value="SUA21668.1"/>
    <property type="molecule type" value="Genomic_DNA"/>
</dbReference>